<evidence type="ECO:0000313" key="3">
    <source>
        <dbReference type="EnsemblPlants" id="KEH39382"/>
    </source>
</evidence>
<keyword evidence="4" id="KW-1185">Reference proteome</keyword>
<evidence type="ECO:0000313" key="4">
    <source>
        <dbReference type="Proteomes" id="UP000002051"/>
    </source>
</evidence>
<feature type="chain" id="PRO_5014574371" evidence="1">
    <location>
        <begin position="24"/>
        <end position="162"/>
    </location>
</feature>
<protein>
    <submittedName>
        <fullName evidence="2 3">Uncharacterized protein</fullName>
    </submittedName>
</protein>
<reference evidence="2 4" key="1">
    <citation type="journal article" date="2011" name="Nature">
        <title>The Medicago genome provides insight into the evolution of rhizobial symbioses.</title>
        <authorList>
            <person name="Young N.D."/>
            <person name="Debelle F."/>
            <person name="Oldroyd G.E."/>
            <person name="Geurts R."/>
            <person name="Cannon S.B."/>
            <person name="Udvardi M.K."/>
            <person name="Benedito V.A."/>
            <person name="Mayer K.F."/>
            <person name="Gouzy J."/>
            <person name="Schoof H."/>
            <person name="Van de Peer Y."/>
            <person name="Proost S."/>
            <person name="Cook D.R."/>
            <person name="Meyers B.C."/>
            <person name="Spannagl M."/>
            <person name="Cheung F."/>
            <person name="De Mita S."/>
            <person name="Krishnakumar V."/>
            <person name="Gundlach H."/>
            <person name="Zhou S."/>
            <person name="Mudge J."/>
            <person name="Bharti A.K."/>
            <person name="Murray J.D."/>
            <person name="Naoumkina M.A."/>
            <person name="Rosen B."/>
            <person name="Silverstein K.A."/>
            <person name="Tang H."/>
            <person name="Rombauts S."/>
            <person name="Zhao P.X."/>
            <person name="Zhou P."/>
            <person name="Barbe V."/>
            <person name="Bardou P."/>
            <person name="Bechner M."/>
            <person name="Bellec A."/>
            <person name="Berger A."/>
            <person name="Berges H."/>
            <person name="Bidwell S."/>
            <person name="Bisseling T."/>
            <person name="Choisne N."/>
            <person name="Couloux A."/>
            <person name="Denny R."/>
            <person name="Deshpande S."/>
            <person name="Dai X."/>
            <person name="Doyle J.J."/>
            <person name="Dudez A.M."/>
            <person name="Farmer A.D."/>
            <person name="Fouteau S."/>
            <person name="Franken C."/>
            <person name="Gibelin C."/>
            <person name="Gish J."/>
            <person name="Goldstein S."/>
            <person name="Gonzalez A.J."/>
            <person name="Green P.J."/>
            <person name="Hallab A."/>
            <person name="Hartog M."/>
            <person name="Hua A."/>
            <person name="Humphray S.J."/>
            <person name="Jeong D.H."/>
            <person name="Jing Y."/>
            <person name="Jocker A."/>
            <person name="Kenton S.M."/>
            <person name="Kim D.J."/>
            <person name="Klee K."/>
            <person name="Lai H."/>
            <person name="Lang C."/>
            <person name="Lin S."/>
            <person name="Macmil S.L."/>
            <person name="Magdelenat G."/>
            <person name="Matthews L."/>
            <person name="McCorrison J."/>
            <person name="Monaghan E.L."/>
            <person name="Mun J.H."/>
            <person name="Najar F.Z."/>
            <person name="Nicholson C."/>
            <person name="Noirot C."/>
            <person name="O'Bleness M."/>
            <person name="Paule C.R."/>
            <person name="Poulain J."/>
            <person name="Prion F."/>
            <person name="Qin B."/>
            <person name="Qu C."/>
            <person name="Retzel E.F."/>
            <person name="Riddle C."/>
            <person name="Sallet E."/>
            <person name="Samain S."/>
            <person name="Samson N."/>
            <person name="Sanders I."/>
            <person name="Saurat O."/>
            <person name="Scarpelli C."/>
            <person name="Schiex T."/>
            <person name="Segurens B."/>
            <person name="Severin A.J."/>
            <person name="Sherrier D.J."/>
            <person name="Shi R."/>
            <person name="Sims S."/>
            <person name="Singer S.R."/>
            <person name="Sinharoy S."/>
            <person name="Sterck L."/>
            <person name="Viollet A."/>
            <person name="Wang B.B."/>
            <person name="Wang K."/>
            <person name="Wang M."/>
            <person name="Wang X."/>
            <person name="Warfsmann J."/>
            <person name="Weissenbach J."/>
            <person name="White D.D."/>
            <person name="White J.D."/>
            <person name="Wiley G.B."/>
            <person name="Wincker P."/>
            <person name="Xing Y."/>
            <person name="Yang L."/>
            <person name="Yao Z."/>
            <person name="Ying F."/>
            <person name="Zhai J."/>
            <person name="Zhou L."/>
            <person name="Zuber A."/>
            <person name="Denarie J."/>
            <person name="Dixon R.A."/>
            <person name="May G.D."/>
            <person name="Schwartz D.C."/>
            <person name="Rogers J."/>
            <person name="Quetier F."/>
            <person name="Town C.D."/>
            <person name="Roe B.A."/>
        </authorList>
    </citation>
    <scope>NUCLEOTIDE SEQUENCE [LARGE SCALE GENOMIC DNA]</scope>
    <source>
        <strain evidence="2">A17</strain>
        <strain evidence="3 4">cv. Jemalong A17</strain>
    </source>
</reference>
<proteinExistence type="predicted"/>
<evidence type="ECO:0000313" key="2">
    <source>
        <dbReference type="EMBL" id="KEH39382.1"/>
    </source>
</evidence>
<dbReference type="Proteomes" id="UP000002051">
    <property type="component" value="Chromosome 2"/>
</dbReference>
<gene>
    <name evidence="2" type="ordered locus">MTR_2g095350</name>
</gene>
<accession>G8A158</accession>
<dbReference type="AlphaFoldDB" id="G8A158"/>
<evidence type="ECO:0000256" key="1">
    <source>
        <dbReference type="SAM" id="SignalP"/>
    </source>
</evidence>
<sequence>MWCFLLLWSWSIDSMLLLQPSNSTTSSIKALVRLGGATRVDLIIGGLSVMLNKLEARGDIHGIKVCRGGGMQKMLNPFWQGTNRQNEKGINWLRWEKLMMRKEYMEVIFREGLKWRLGDGSQIKAWYDPWIINEARSYATSNIPTRMEGMMVSELIEEGGNY</sequence>
<name>G8A158_MEDTR</name>
<reference evidence="2 4" key="2">
    <citation type="journal article" date="2014" name="BMC Genomics">
        <title>An improved genome release (version Mt4.0) for the model legume Medicago truncatula.</title>
        <authorList>
            <person name="Tang H."/>
            <person name="Krishnakumar V."/>
            <person name="Bidwell S."/>
            <person name="Rosen B."/>
            <person name="Chan A."/>
            <person name="Zhou S."/>
            <person name="Gentzbittel L."/>
            <person name="Childs K.L."/>
            <person name="Yandell M."/>
            <person name="Gundlach H."/>
            <person name="Mayer K.F."/>
            <person name="Schwartz D.C."/>
            <person name="Town C.D."/>
        </authorList>
    </citation>
    <scope>GENOME REANNOTATION</scope>
    <source>
        <strain evidence="2">A17</strain>
        <strain evidence="3 4">cv. Jemalong A17</strain>
    </source>
</reference>
<dbReference type="HOGENOM" id="CLU_1637897_0_0_1"/>
<dbReference type="PaxDb" id="3880-AES85196"/>
<organism evidence="3">
    <name type="scientific">Medicago truncatula</name>
    <name type="common">Barrel medic</name>
    <name type="synonym">Medicago tribuloides</name>
    <dbReference type="NCBI Taxonomy" id="3880"/>
    <lineage>
        <taxon>Eukaryota</taxon>
        <taxon>Viridiplantae</taxon>
        <taxon>Streptophyta</taxon>
        <taxon>Embryophyta</taxon>
        <taxon>Tracheophyta</taxon>
        <taxon>Spermatophyta</taxon>
        <taxon>Magnoliopsida</taxon>
        <taxon>eudicotyledons</taxon>
        <taxon>Gunneridae</taxon>
        <taxon>Pentapetalae</taxon>
        <taxon>rosids</taxon>
        <taxon>fabids</taxon>
        <taxon>Fabales</taxon>
        <taxon>Fabaceae</taxon>
        <taxon>Papilionoideae</taxon>
        <taxon>50 kb inversion clade</taxon>
        <taxon>NPAAA clade</taxon>
        <taxon>Hologalegina</taxon>
        <taxon>IRL clade</taxon>
        <taxon>Trifolieae</taxon>
        <taxon>Medicago</taxon>
    </lineage>
</organism>
<dbReference type="EMBL" id="CM001218">
    <property type="protein sequence ID" value="KEH39382.1"/>
    <property type="molecule type" value="Genomic_DNA"/>
</dbReference>
<dbReference type="EnsemblPlants" id="KEH39382">
    <property type="protein sequence ID" value="KEH39382"/>
    <property type="gene ID" value="MTR_2g095350"/>
</dbReference>
<keyword evidence="1" id="KW-0732">Signal</keyword>
<reference evidence="3" key="3">
    <citation type="submission" date="2015-04" db="UniProtKB">
        <authorList>
            <consortium name="EnsemblPlants"/>
        </authorList>
    </citation>
    <scope>IDENTIFICATION</scope>
    <source>
        <strain evidence="3">cv. Jemalong A17</strain>
    </source>
</reference>
<feature type="signal peptide" evidence="1">
    <location>
        <begin position="1"/>
        <end position="23"/>
    </location>
</feature>